<feature type="region of interest" description="Disordered" evidence="12">
    <location>
        <begin position="455"/>
        <end position="475"/>
    </location>
</feature>
<protein>
    <recommendedName>
        <fullName evidence="14">G-protein coupled receptors family 1 profile domain-containing protein</fullName>
    </recommendedName>
</protein>
<comment type="caution">
    <text evidence="15">The sequence shown here is derived from an EMBL/GenBank/DDBJ whole genome shotgun (WGS) entry which is preliminary data.</text>
</comment>
<evidence type="ECO:0000256" key="2">
    <source>
        <dbReference type="ARBA" id="ARBA00022475"/>
    </source>
</evidence>
<dbReference type="SUPFAM" id="SSF81321">
    <property type="entry name" value="Family A G protein-coupled receptor-like"/>
    <property type="match status" value="2"/>
</dbReference>
<dbReference type="EMBL" id="CADEAL010004301">
    <property type="protein sequence ID" value="CAB1456497.1"/>
    <property type="molecule type" value="Genomic_DNA"/>
</dbReference>
<feature type="region of interest" description="Disordered" evidence="12">
    <location>
        <begin position="605"/>
        <end position="631"/>
    </location>
</feature>
<evidence type="ECO:0000256" key="8">
    <source>
        <dbReference type="ARBA" id="ARBA00023157"/>
    </source>
</evidence>
<keyword evidence="10 11" id="KW-0807">Transducer</keyword>
<dbReference type="Gene3D" id="1.20.1070.10">
    <property type="entry name" value="Rhodopsin 7-helix transmembrane proteins"/>
    <property type="match status" value="2"/>
</dbReference>
<keyword evidence="4 11" id="KW-0812">Transmembrane</keyword>
<gene>
    <name evidence="15" type="ORF">PLEPLA_LOCUS44281</name>
</gene>
<dbReference type="PANTHER" id="PTHR24247:SF32">
    <property type="entry name" value="5-HYDROXYTRYPTAMINE RECEPTOR 2C"/>
    <property type="match status" value="1"/>
</dbReference>
<dbReference type="GO" id="GO:0051378">
    <property type="term" value="F:serotonin binding"/>
    <property type="evidence" value="ECO:0007669"/>
    <property type="project" value="UniProtKB-ARBA"/>
</dbReference>
<keyword evidence="16" id="KW-1185">Reference proteome</keyword>
<name>A0A9N7ZB41_PLEPL</name>
<dbReference type="GO" id="GO:0007187">
    <property type="term" value="P:G protein-coupled receptor signaling pathway, coupled to cyclic nucleotide second messenger"/>
    <property type="evidence" value="ECO:0007669"/>
    <property type="project" value="TreeGrafter"/>
</dbReference>
<sequence length="678" mass="73319">MKLNFEETTQEMADSTPSKQFEFAASSGSLLGMGGPSGALLGGFSTTTSSLEGGGRMSWPSSNPLDLNQTLGVGGAAAMSAGVDNFTQESVTRAVMKDKNWPALLILVIIALTIGGNILVILAVSLEKKLQNATNFFLRSLAVADMLVGILVMPISLINILYASALSLASLWNTEQARKRLIAAQWAETPQLWCRAAQWPSGPVLQSDREDWFLYPLTRTVHPAEQRGRSLTHQQLYRTTPGPCPAPCVPIWIYLDVLFSTASIMHLCAISLDRYVAIRNPIEHSRFNSRTKAMMKIAAVWTISIGVSMPIPVIGLHNEDKVFVNGSCVLNEERFMLIGSFVAFFIPLVIMVVSYCLTIQVLQRQATVFLYEAKASSQQPLHTPAMTHTLQPPSSTFHLPQINTTAPPDSPDVKPPPPPSRRNTLSCLKGAEPTILLSSSKSDSISILPSSEAASQLSSPAAGPGRADASGGHGRRGMMQAIKNERRASKVLGIVFFLFLIMWCPFFITNVTSVLCGGSCNESLLHDLLNVFVWVGYISSGVNPLVYTLFNKTYRRAFSSYIRCQYKVGAAAGQSCKTLLVPPQCPSHAVTPLLMGSHGKAGVDRNSNCRNGSRGGNGRLAVDPEDTTDDEKTEIGIVSHSLSECYNVGGVSETETETELELSLISYNPASTELTSSV</sequence>
<evidence type="ECO:0000259" key="14">
    <source>
        <dbReference type="PROSITE" id="PS50262"/>
    </source>
</evidence>
<keyword evidence="9 11" id="KW-0675">Receptor</keyword>
<dbReference type="GO" id="GO:0005886">
    <property type="term" value="C:plasma membrane"/>
    <property type="evidence" value="ECO:0007669"/>
    <property type="project" value="UniProtKB-SubCell"/>
</dbReference>
<feature type="transmembrane region" description="Helical" evidence="13">
    <location>
        <begin position="136"/>
        <end position="162"/>
    </location>
</feature>
<dbReference type="GO" id="GO:0030425">
    <property type="term" value="C:dendrite"/>
    <property type="evidence" value="ECO:0007669"/>
    <property type="project" value="TreeGrafter"/>
</dbReference>
<feature type="transmembrane region" description="Helical" evidence="13">
    <location>
        <begin position="293"/>
        <end position="315"/>
    </location>
</feature>
<feature type="transmembrane region" description="Helical" evidence="13">
    <location>
        <begin position="488"/>
        <end position="508"/>
    </location>
</feature>
<evidence type="ECO:0000256" key="3">
    <source>
        <dbReference type="ARBA" id="ARBA00022610"/>
    </source>
</evidence>
<evidence type="ECO:0000313" key="15">
    <source>
        <dbReference type="EMBL" id="CAB1456497.1"/>
    </source>
</evidence>
<evidence type="ECO:0000256" key="13">
    <source>
        <dbReference type="SAM" id="Phobius"/>
    </source>
</evidence>
<dbReference type="PROSITE" id="PS50262">
    <property type="entry name" value="G_PROTEIN_RECEP_F1_2"/>
    <property type="match status" value="1"/>
</dbReference>
<evidence type="ECO:0000313" key="16">
    <source>
        <dbReference type="Proteomes" id="UP001153269"/>
    </source>
</evidence>
<evidence type="ECO:0000256" key="5">
    <source>
        <dbReference type="ARBA" id="ARBA00022989"/>
    </source>
</evidence>
<feature type="transmembrane region" description="Helical" evidence="13">
    <location>
        <begin position="528"/>
        <end position="550"/>
    </location>
</feature>
<dbReference type="PROSITE" id="PS00237">
    <property type="entry name" value="G_PROTEIN_RECEP_F1_1"/>
    <property type="match status" value="1"/>
</dbReference>
<keyword evidence="8" id="KW-1015">Disulfide bond</keyword>
<dbReference type="GO" id="GO:0007208">
    <property type="term" value="P:phospholipase C-activating serotonin receptor signaling pathway"/>
    <property type="evidence" value="ECO:0007669"/>
    <property type="project" value="TreeGrafter"/>
</dbReference>
<dbReference type="GO" id="GO:0007210">
    <property type="term" value="P:serotonin receptor signaling pathway"/>
    <property type="evidence" value="ECO:0007669"/>
    <property type="project" value="TreeGrafter"/>
</dbReference>
<feature type="transmembrane region" description="Helical" evidence="13">
    <location>
        <begin position="101"/>
        <end position="124"/>
    </location>
</feature>
<evidence type="ECO:0000256" key="9">
    <source>
        <dbReference type="ARBA" id="ARBA00023170"/>
    </source>
</evidence>
<organism evidence="15 16">
    <name type="scientific">Pleuronectes platessa</name>
    <name type="common">European plaice</name>
    <dbReference type="NCBI Taxonomy" id="8262"/>
    <lineage>
        <taxon>Eukaryota</taxon>
        <taxon>Metazoa</taxon>
        <taxon>Chordata</taxon>
        <taxon>Craniata</taxon>
        <taxon>Vertebrata</taxon>
        <taxon>Euteleostomi</taxon>
        <taxon>Actinopterygii</taxon>
        <taxon>Neopterygii</taxon>
        <taxon>Teleostei</taxon>
        <taxon>Neoteleostei</taxon>
        <taxon>Acanthomorphata</taxon>
        <taxon>Carangaria</taxon>
        <taxon>Pleuronectiformes</taxon>
        <taxon>Pleuronectoidei</taxon>
        <taxon>Pleuronectidae</taxon>
        <taxon>Pleuronectes</taxon>
    </lineage>
</organism>
<dbReference type="GO" id="GO:0051209">
    <property type="term" value="P:release of sequestered calcium ion into cytosol"/>
    <property type="evidence" value="ECO:0007669"/>
    <property type="project" value="TreeGrafter"/>
</dbReference>
<feature type="transmembrane region" description="Helical" evidence="13">
    <location>
        <begin position="335"/>
        <end position="357"/>
    </location>
</feature>
<evidence type="ECO:0000256" key="1">
    <source>
        <dbReference type="ARBA" id="ARBA00004651"/>
    </source>
</evidence>
<dbReference type="InterPro" id="IPR000276">
    <property type="entry name" value="GPCR_Rhodpsn"/>
</dbReference>
<feature type="region of interest" description="Disordered" evidence="12">
    <location>
        <begin position="382"/>
        <end position="425"/>
    </location>
</feature>
<evidence type="ECO:0000256" key="4">
    <source>
        <dbReference type="ARBA" id="ARBA00022692"/>
    </source>
</evidence>
<keyword evidence="3" id="KW-0085">Behavior</keyword>
<dbReference type="InterPro" id="IPR017452">
    <property type="entry name" value="GPCR_Rhodpsn_7TM"/>
</dbReference>
<dbReference type="FunFam" id="1.20.1070.10:FF:000523">
    <property type="entry name" value="5-hydroxytryptamine receptor 2B"/>
    <property type="match status" value="2"/>
</dbReference>
<proteinExistence type="inferred from homology"/>
<comment type="similarity">
    <text evidence="11">Belongs to the G-protein coupled receptor 1 family.</text>
</comment>
<evidence type="ECO:0000256" key="12">
    <source>
        <dbReference type="SAM" id="MobiDB-lite"/>
    </source>
</evidence>
<keyword evidence="2" id="KW-1003">Cell membrane</keyword>
<dbReference type="PRINTS" id="PR00237">
    <property type="entry name" value="GPCRRHODOPSN"/>
</dbReference>
<evidence type="ECO:0000256" key="6">
    <source>
        <dbReference type="ARBA" id="ARBA00023040"/>
    </source>
</evidence>
<keyword evidence="7 13" id="KW-0472">Membrane</keyword>
<comment type="subcellular location">
    <subcellularLocation>
        <location evidence="1">Cell membrane</location>
        <topology evidence="1">Multi-pass membrane protein</topology>
    </subcellularLocation>
</comment>
<dbReference type="GO" id="GO:0007268">
    <property type="term" value="P:chemical synaptic transmission"/>
    <property type="evidence" value="ECO:0007669"/>
    <property type="project" value="TreeGrafter"/>
</dbReference>
<feature type="domain" description="G-protein coupled receptors family 1 profile" evidence="14">
    <location>
        <begin position="116"/>
        <end position="547"/>
    </location>
</feature>
<reference evidence="15" key="1">
    <citation type="submission" date="2020-03" db="EMBL/GenBank/DDBJ databases">
        <authorList>
            <person name="Weist P."/>
        </authorList>
    </citation>
    <scope>NUCLEOTIDE SEQUENCE</scope>
</reference>
<dbReference type="PANTHER" id="PTHR24247">
    <property type="entry name" value="5-HYDROXYTRYPTAMINE RECEPTOR"/>
    <property type="match status" value="1"/>
</dbReference>
<evidence type="ECO:0000256" key="7">
    <source>
        <dbReference type="ARBA" id="ARBA00023136"/>
    </source>
</evidence>
<dbReference type="Pfam" id="PF00001">
    <property type="entry name" value="7tm_1"/>
    <property type="match status" value="2"/>
</dbReference>
<feature type="compositionally biased region" description="Polar residues" evidence="12">
    <location>
        <begin position="382"/>
        <end position="406"/>
    </location>
</feature>
<keyword evidence="6 11" id="KW-0297">G-protein coupled receptor</keyword>
<dbReference type="GO" id="GO:0030594">
    <property type="term" value="F:neurotransmitter receptor activity"/>
    <property type="evidence" value="ECO:0007669"/>
    <property type="project" value="TreeGrafter"/>
</dbReference>
<evidence type="ECO:0000256" key="10">
    <source>
        <dbReference type="ARBA" id="ARBA00023224"/>
    </source>
</evidence>
<feature type="compositionally biased region" description="Pro residues" evidence="12">
    <location>
        <begin position="408"/>
        <end position="420"/>
    </location>
</feature>
<dbReference type="Proteomes" id="UP001153269">
    <property type="component" value="Unassembled WGS sequence"/>
</dbReference>
<evidence type="ECO:0000256" key="11">
    <source>
        <dbReference type="RuleBase" id="RU000688"/>
    </source>
</evidence>
<dbReference type="AlphaFoldDB" id="A0A9N7ZB41"/>
<dbReference type="SMART" id="SM01381">
    <property type="entry name" value="7TM_GPCR_Srsx"/>
    <property type="match status" value="1"/>
</dbReference>
<keyword evidence="5 13" id="KW-1133">Transmembrane helix</keyword>
<dbReference type="GO" id="GO:0004993">
    <property type="term" value="F:G protein-coupled serotonin receptor activity"/>
    <property type="evidence" value="ECO:0007669"/>
    <property type="project" value="TreeGrafter"/>
</dbReference>
<accession>A0A9N7ZB41</accession>
<dbReference type="GO" id="GO:0045202">
    <property type="term" value="C:synapse"/>
    <property type="evidence" value="ECO:0007669"/>
    <property type="project" value="GOC"/>
</dbReference>